<organism evidence="9 10">
    <name type="scientific">Streptomyces lacrimifluminis</name>
    <dbReference type="NCBI Taxonomy" id="1500077"/>
    <lineage>
        <taxon>Bacteria</taxon>
        <taxon>Bacillati</taxon>
        <taxon>Actinomycetota</taxon>
        <taxon>Actinomycetes</taxon>
        <taxon>Kitasatosporales</taxon>
        <taxon>Streptomycetaceae</taxon>
        <taxon>Streptomyces</taxon>
    </lineage>
</organism>
<comment type="caution">
    <text evidence="9">The sequence shown here is derived from an EMBL/GenBank/DDBJ whole genome shotgun (WGS) entry which is preliminary data.</text>
</comment>
<evidence type="ECO:0000313" key="10">
    <source>
        <dbReference type="Proteomes" id="UP000625682"/>
    </source>
</evidence>
<accession>A0A917P513</accession>
<keyword evidence="5" id="KW-0624">Polysaccharide degradation</keyword>
<evidence type="ECO:0000313" key="9">
    <source>
        <dbReference type="EMBL" id="GGJ62052.1"/>
    </source>
</evidence>
<dbReference type="GO" id="GO:0016798">
    <property type="term" value="F:hydrolase activity, acting on glycosyl bonds"/>
    <property type="evidence" value="ECO:0007669"/>
    <property type="project" value="UniProtKB-KW"/>
</dbReference>
<dbReference type="AlphaFoldDB" id="A0A917P513"/>
<evidence type="ECO:0000256" key="6">
    <source>
        <dbReference type="ARBA" id="ARBA00037986"/>
    </source>
</evidence>
<reference evidence="9" key="2">
    <citation type="submission" date="2020-09" db="EMBL/GenBank/DDBJ databases">
        <authorList>
            <person name="Sun Q."/>
            <person name="Zhou Y."/>
        </authorList>
    </citation>
    <scope>NUCLEOTIDE SEQUENCE</scope>
    <source>
        <strain evidence="9">CGMCC 4.7272</strain>
    </source>
</reference>
<dbReference type="CDD" id="cd00161">
    <property type="entry name" value="beta-trefoil_Ricin-like"/>
    <property type="match status" value="1"/>
</dbReference>
<evidence type="ECO:0000256" key="3">
    <source>
        <dbReference type="ARBA" id="ARBA00023277"/>
    </source>
</evidence>
<keyword evidence="2" id="KW-0378">Hydrolase</keyword>
<dbReference type="PANTHER" id="PTHR43739">
    <property type="entry name" value="XYLOGLUCANASE (EUROFUNG)"/>
    <property type="match status" value="1"/>
</dbReference>
<dbReference type="SMART" id="SM00458">
    <property type="entry name" value="RICIN"/>
    <property type="match status" value="1"/>
</dbReference>
<dbReference type="GO" id="GO:0000272">
    <property type="term" value="P:polysaccharide catabolic process"/>
    <property type="evidence" value="ECO:0007669"/>
    <property type="project" value="UniProtKB-KW"/>
</dbReference>
<name>A0A917P513_9ACTN</name>
<dbReference type="PROSITE" id="PS50231">
    <property type="entry name" value="RICIN_B_LECTIN"/>
    <property type="match status" value="1"/>
</dbReference>
<dbReference type="Gene3D" id="2.130.10.10">
    <property type="entry name" value="YVTN repeat-like/Quinoprotein amine dehydrogenase"/>
    <property type="match status" value="2"/>
</dbReference>
<dbReference type="EMBL" id="BMMU01000033">
    <property type="protein sequence ID" value="GGJ62052.1"/>
    <property type="molecule type" value="Genomic_DNA"/>
</dbReference>
<dbReference type="SUPFAM" id="SSF50370">
    <property type="entry name" value="Ricin B-like lectins"/>
    <property type="match status" value="1"/>
</dbReference>
<dbReference type="SUPFAM" id="SSF110296">
    <property type="entry name" value="Oligoxyloglucan reducing end-specific cellobiohydrolase"/>
    <property type="match status" value="2"/>
</dbReference>
<evidence type="ECO:0000256" key="5">
    <source>
        <dbReference type="ARBA" id="ARBA00023326"/>
    </source>
</evidence>
<feature type="transmembrane region" description="Helical" evidence="7">
    <location>
        <begin position="52"/>
        <end position="71"/>
    </location>
</feature>
<dbReference type="Proteomes" id="UP000625682">
    <property type="component" value="Unassembled WGS sequence"/>
</dbReference>
<evidence type="ECO:0000256" key="4">
    <source>
        <dbReference type="ARBA" id="ARBA00023295"/>
    </source>
</evidence>
<keyword evidence="7" id="KW-1133">Transmembrane helix</keyword>
<feature type="domain" description="Ricin B lectin" evidence="8">
    <location>
        <begin position="84"/>
        <end position="222"/>
    </location>
</feature>
<reference evidence="9" key="1">
    <citation type="journal article" date="2014" name="Int. J. Syst. Evol. Microbiol.">
        <title>Complete genome sequence of Corynebacterium casei LMG S-19264T (=DSM 44701T), isolated from a smear-ripened cheese.</title>
        <authorList>
            <consortium name="US DOE Joint Genome Institute (JGI-PGF)"/>
            <person name="Walter F."/>
            <person name="Albersmeier A."/>
            <person name="Kalinowski J."/>
            <person name="Ruckert C."/>
        </authorList>
    </citation>
    <scope>NUCLEOTIDE SEQUENCE</scope>
    <source>
        <strain evidence="9">CGMCC 4.7272</strain>
    </source>
</reference>
<keyword evidence="7" id="KW-0812">Transmembrane</keyword>
<dbReference type="PANTHER" id="PTHR43739:SF2">
    <property type="entry name" value="OLIGOXYLOGLUCAN-REDUCING END-SPECIFIC XYLOGLUCANASE-RELATED"/>
    <property type="match status" value="1"/>
</dbReference>
<dbReference type="GO" id="GO:0010411">
    <property type="term" value="P:xyloglucan metabolic process"/>
    <property type="evidence" value="ECO:0007669"/>
    <property type="project" value="TreeGrafter"/>
</dbReference>
<evidence type="ECO:0000259" key="8">
    <source>
        <dbReference type="SMART" id="SM00458"/>
    </source>
</evidence>
<protein>
    <submittedName>
        <fullName evidence="9">Carbohydrate-binding protein</fullName>
    </submittedName>
</protein>
<evidence type="ECO:0000256" key="7">
    <source>
        <dbReference type="SAM" id="Phobius"/>
    </source>
</evidence>
<keyword evidence="7" id="KW-0472">Membrane</keyword>
<dbReference type="Pfam" id="PF14200">
    <property type="entry name" value="RicinB_lectin_2"/>
    <property type="match status" value="2"/>
</dbReference>
<evidence type="ECO:0000256" key="2">
    <source>
        <dbReference type="ARBA" id="ARBA00022801"/>
    </source>
</evidence>
<comment type="similarity">
    <text evidence="6">Belongs to the glycosyl hydrolase 74 family.</text>
</comment>
<sequence length="917" mass="96133">MATLCVACDHKESDPAFGARIRLCLVNGTQGEHLPMKNPTPGGRRGRHRRRWTATGLLLGAPALVVPYLLFAQEDSQAATVDGDAYYRLVSVRSGKVLDVNSFSTADGTRIQQWTDQNTANQQWKLKPTGDGYYELVNRNSGKVLGIAGDSTAPSAAAEQQTDSSAKSQEWRIGEVSGSDAVTFTSRRSGLVLDVSGGSSAQGATVMQYSDRGSTNQQWKLVKSAPSQTAGADKAQTTAAAGPYVWNNAQIVGGGYVTGLVFNPREKGLLYARTDMGGAYRWDTAAEQWIPLTDWVDEKDWNLLGIDSLATDPVDPSRFYAAAGTYTNGWAGNAEFLRSTDRGRTFKRTALPFKLGANEHGRGAGERLVVSPSDNGTLMLGTRKNGLWRSTDHGVTWSQVSSFPVKDGASSGAGIAFVTYGPADGRTVYVGVADKSTSLYRSTDGGSTWQAVSGQPTGEMPQHGVVSGDGSLYLTYANSIGDATAGSVWKYTPVGGAWKNISPSQGNYGFSGLAVDPQKPSTVMVSTLHRWWPQDELYRTTDGGRTWQAQAAKSERDASAAPYVGTGIGHWMTAMAIDPFNSGHMLYGTGSGIWRSKDVNATDSGGTSHWTVGSRGLEETALMDAIAPPGGATVLSAMGDLGGFRHDSLTKVPAGRLDNPMMITSTDIDFAQSNPSLMVRVGRGGTQDGAWSTDGGSSWSGFKSEPVGSAASGQVALSADGSAIVWTQADQAPYRSTDKGASWSRAGGLGTGAVVVADRSSARTFYSLADGKLYASTDGGATFSARATGLPGGELTAVPGIAGDLWISGGGKGLLHSTDGGRTFTTLTTVKSASALGFGKAAAGADYQALYLIGTVKDVTGVFRSTDKGATWLRVNDDAHQWGSIGGVGVVTGDPDTFGRVYVGTNGRGLQYGDPSS</sequence>
<dbReference type="InterPro" id="IPR035992">
    <property type="entry name" value="Ricin_B-like_lectins"/>
</dbReference>
<dbReference type="CDD" id="cd15482">
    <property type="entry name" value="Sialidase_non-viral"/>
    <property type="match status" value="1"/>
</dbReference>
<proteinExistence type="inferred from homology"/>
<keyword evidence="3" id="KW-0119">Carbohydrate metabolism</keyword>
<dbReference type="Gene3D" id="2.80.10.50">
    <property type="match status" value="2"/>
</dbReference>
<dbReference type="InterPro" id="IPR052025">
    <property type="entry name" value="Xyloglucanase_GH74"/>
</dbReference>
<keyword evidence="4" id="KW-0326">Glycosidase</keyword>
<dbReference type="InterPro" id="IPR015943">
    <property type="entry name" value="WD40/YVTN_repeat-like_dom_sf"/>
</dbReference>
<gene>
    <name evidence="9" type="ORF">GCM10012282_69070</name>
</gene>
<evidence type="ECO:0000256" key="1">
    <source>
        <dbReference type="ARBA" id="ARBA00022729"/>
    </source>
</evidence>
<dbReference type="InterPro" id="IPR000772">
    <property type="entry name" value="Ricin_B_lectin"/>
</dbReference>
<keyword evidence="1" id="KW-0732">Signal</keyword>
<keyword evidence="10" id="KW-1185">Reference proteome</keyword>